<evidence type="ECO:0000313" key="2">
    <source>
        <dbReference type="Proteomes" id="UP000184096"/>
    </source>
</evidence>
<dbReference type="Gene3D" id="1.10.10.10">
    <property type="entry name" value="Winged helix-like DNA-binding domain superfamily/Winged helix DNA-binding domain"/>
    <property type="match status" value="1"/>
</dbReference>
<gene>
    <name evidence="1" type="ORF">SAMN05444170_4348</name>
</gene>
<dbReference type="AlphaFoldDB" id="A0A1M7UBV5"/>
<name>A0A1M7UBV5_9BRAD</name>
<dbReference type="InterPro" id="IPR036388">
    <property type="entry name" value="WH-like_DNA-bd_sf"/>
</dbReference>
<evidence type="ECO:0000313" key="1">
    <source>
        <dbReference type="EMBL" id="SHN80473.1"/>
    </source>
</evidence>
<reference evidence="2" key="1">
    <citation type="submission" date="2016-11" db="EMBL/GenBank/DDBJ databases">
        <authorList>
            <person name="Varghese N."/>
            <person name="Submissions S."/>
        </authorList>
    </citation>
    <scope>NUCLEOTIDE SEQUENCE [LARGE SCALE GENOMIC DNA]</scope>
    <source>
        <strain evidence="2">GAS401</strain>
    </source>
</reference>
<organism evidence="1 2">
    <name type="scientific">Bradyrhizobium erythrophlei</name>
    <dbReference type="NCBI Taxonomy" id="1437360"/>
    <lineage>
        <taxon>Bacteria</taxon>
        <taxon>Pseudomonadati</taxon>
        <taxon>Pseudomonadota</taxon>
        <taxon>Alphaproteobacteria</taxon>
        <taxon>Hyphomicrobiales</taxon>
        <taxon>Nitrobacteraceae</taxon>
        <taxon>Bradyrhizobium</taxon>
    </lineage>
</organism>
<dbReference type="EMBL" id="LT670849">
    <property type="protein sequence ID" value="SHN80473.1"/>
    <property type="molecule type" value="Genomic_DNA"/>
</dbReference>
<proteinExistence type="predicted"/>
<protein>
    <submittedName>
        <fullName evidence="1">Uncharacterized protein</fullName>
    </submittedName>
</protein>
<dbReference type="Proteomes" id="UP000184096">
    <property type="component" value="Chromosome I"/>
</dbReference>
<accession>A0A1M7UBV5</accession>
<sequence>MTDREKILTALREKPLKAFEIMKRVNIKNQEDCQSLLLKMRDEGAVKFDIHKGHWLAA</sequence>
<keyword evidence="2" id="KW-1185">Reference proteome</keyword>